<feature type="domain" description="Glycoside hydrolase family 57 N-terminal" evidence="3">
    <location>
        <begin position="14"/>
        <end position="295"/>
    </location>
</feature>
<protein>
    <submittedName>
        <fullName evidence="4">Glycoside hydrolase family 57 protein</fullName>
    </submittedName>
</protein>
<dbReference type="GO" id="GO:0016787">
    <property type="term" value="F:hydrolase activity"/>
    <property type="evidence" value="ECO:0007669"/>
    <property type="project" value="UniProtKB-KW"/>
</dbReference>
<evidence type="ECO:0000313" key="4">
    <source>
        <dbReference type="EMBL" id="MBL0740595.1"/>
    </source>
</evidence>
<organism evidence="4 5">
    <name type="scientific">Chryseolinea lacunae</name>
    <dbReference type="NCBI Taxonomy" id="2801331"/>
    <lineage>
        <taxon>Bacteria</taxon>
        <taxon>Pseudomonadati</taxon>
        <taxon>Bacteroidota</taxon>
        <taxon>Cytophagia</taxon>
        <taxon>Cytophagales</taxon>
        <taxon>Fulvivirgaceae</taxon>
        <taxon>Chryseolinea</taxon>
    </lineage>
</organism>
<dbReference type="InterPro" id="IPR052046">
    <property type="entry name" value="GH57_Enzymes"/>
</dbReference>
<dbReference type="CDD" id="cd10795">
    <property type="entry name" value="GH57N_MJA1_like"/>
    <property type="match status" value="1"/>
</dbReference>
<sequence>MKSHDKSPLATQVVLYFQIHQPWRLRPFHFFDIGSNHDYFDTPDNEEIAARVARQCYLPANALLLKLIQKYPQLKVAFSISGVALDQFQRFCPEVIDSFRKLATTGSVEFLGETDYHSLASVVPGTEFEEQVLDHTAKLQKYLGVHPSVFRNTELIYSNAIGRKICGLGFNGVFLDGIGNILGTRSRHQLYHHPEDTGLRLFLRDYTLSDDIAFRFQEHGKKLTPEKFMTSLAKTPAHAKVVTLAMDYETFGEHQKKESGIFKFLEGLLTSLATSGRFHLIKPSDAVTTVLPAGPLDVPDTISWADTERDLSAWLGNDMQQDAFENLVQLGTRVKALHDAELTDRWRRLLTSDHFYYMSTKKSNDGEVHAYFSPYASPYEAFVNYMNVIHDFTGLVGAREKDLSVANEQEASLKAEAERREMHTPVWAMKLENSYEK</sequence>
<evidence type="ECO:0000256" key="1">
    <source>
        <dbReference type="ARBA" id="ARBA00006821"/>
    </source>
</evidence>
<comment type="caution">
    <text evidence="4">The sequence shown here is derived from an EMBL/GenBank/DDBJ whole genome shotgun (WGS) entry which is preliminary data.</text>
</comment>
<dbReference type="SUPFAM" id="SSF88713">
    <property type="entry name" value="Glycoside hydrolase/deacetylase"/>
    <property type="match status" value="1"/>
</dbReference>
<keyword evidence="2" id="KW-0119">Carbohydrate metabolism</keyword>
<keyword evidence="4" id="KW-0378">Hydrolase</keyword>
<accession>A0ABS1KMA1</accession>
<proteinExistence type="inferred from homology"/>
<dbReference type="PANTHER" id="PTHR36306">
    <property type="entry name" value="ALPHA-AMYLASE-RELATED-RELATED"/>
    <property type="match status" value="1"/>
</dbReference>
<evidence type="ECO:0000313" key="5">
    <source>
        <dbReference type="Proteomes" id="UP000613030"/>
    </source>
</evidence>
<dbReference type="Proteomes" id="UP000613030">
    <property type="component" value="Unassembled WGS sequence"/>
</dbReference>
<reference evidence="4 5" key="1">
    <citation type="submission" date="2021-01" db="EMBL/GenBank/DDBJ databases">
        <title>Chryseolinea sp. Jin1 Genome sequencing and assembly.</title>
        <authorList>
            <person name="Kim I."/>
        </authorList>
    </citation>
    <scope>NUCLEOTIDE SEQUENCE [LARGE SCALE GENOMIC DNA]</scope>
    <source>
        <strain evidence="4 5">Jin1</strain>
    </source>
</reference>
<dbReference type="EMBL" id="JAERRB010000001">
    <property type="protein sequence ID" value="MBL0740595.1"/>
    <property type="molecule type" value="Genomic_DNA"/>
</dbReference>
<gene>
    <name evidence="4" type="ORF">JI741_05165</name>
</gene>
<dbReference type="Gene3D" id="3.20.110.20">
    <property type="match status" value="1"/>
</dbReference>
<dbReference type="InterPro" id="IPR011330">
    <property type="entry name" value="Glyco_hydro/deAcase_b/a-brl"/>
</dbReference>
<dbReference type="Pfam" id="PF03065">
    <property type="entry name" value="Glyco_hydro_57"/>
    <property type="match status" value="1"/>
</dbReference>
<dbReference type="PANTHER" id="PTHR36306:SF1">
    <property type="entry name" value="ALPHA-AMYLASE-RELATED"/>
    <property type="match status" value="1"/>
</dbReference>
<dbReference type="RefSeq" id="WP_202007921.1">
    <property type="nucleotide sequence ID" value="NZ_JAERRB010000001.1"/>
</dbReference>
<name>A0ABS1KMA1_9BACT</name>
<keyword evidence="5" id="KW-1185">Reference proteome</keyword>
<evidence type="ECO:0000259" key="3">
    <source>
        <dbReference type="Pfam" id="PF03065"/>
    </source>
</evidence>
<evidence type="ECO:0000256" key="2">
    <source>
        <dbReference type="ARBA" id="ARBA00023277"/>
    </source>
</evidence>
<dbReference type="InterPro" id="IPR004300">
    <property type="entry name" value="Glyco_hydro_57_N"/>
</dbReference>
<comment type="similarity">
    <text evidence="1">Belongs to the glycosyl hydrolase 57 family.</text>
</comment>